<feature type="transmembrane region" description="Helical" evidence="7">
    <location>
        <begin position="50"/>
        <end position="69"/>
    </location>
</feature>
<dbReference type="PANTHER" id="PTHR40277:SF1">
    <property type="entry name" value="BLL5419 PROTEIN"/>
    <property type="match status" value="1"/>
</dbReference>
<feature type="transmembrane region" description="Helical" evidence="7">
    <location>
        <begin position="263"/>
        <end position="291"/>
    </location>
</feature>
<feature type="transmembrane region" description="Helical" evidence="7">
    <location>
        <begin position="130"/>
        <end position="147"/>
    </location>
</feature>
<keyword evidence="5 7" id="KW-0472">Membrane</keyword>
<dbReference type="Proteomes" id="UP000274843">
    <property type="component" value="Unassembled WGS sequence"/>
</dbReference>
<feature type="region of interest" description="Disordered" evidence="6">
    <location>
        <begin position="302"/>
        <end position="359"/>
    </location>
</feature>
<evidence type="ECO:0000256" key="6">
    <source>
        <dbReference type="SAM" id="MobiDB-lite"/>
    </source>
</evidence>
<dbReference type="InterPro" id="IPR022791">
    <property type="entry name" value="L-PG_synthase/AglD"/>
</dbReference>
<feature type="transmembrane region" description="Helical" evidence="7">
    <location>
        <begin position="159"/>
        <end position="180"/>
    </location>
</feature>
<sequence length="359" mass="35888">MTTPTRATTARLWPWLRLLAAAGILATLIWKVGTGAFVTGLGLINAESVVLALAIGLLTTVTAAGRWVLVARGLGLPLRLPVAVAAYYRSTLLNSVLPAGVLGDVDRAVSHGRDSGDVGRGVRAVVLERFAGQAVLLVAGVTALTLHPDLLPGLSTGPGLLVLLGATLAVGGLLAAKPAWRGAATRTLTDARGLLGGRTAAGIVALSALTIAGHVAMFVLAARLAGVTAPVTTLAPLVVLALVVMALPLNIGGWGPREGFTAVAFGATGLGAGAGVTTAVVYGVLSLVAALPGVLALRSREPAGAPGTRGPARPAPPGLFPAKPVTDDRPRPIPCRGPVPVKGGGADRRVPSPPSHSPV</sequence>
<evidence type="ECO:0000256" key="2">
    <source>
        <dbReference type="ARBA" id="ARBA00022475"/>
    </source>
</evidence>
<comment type="subcellular location">
    <subcellularLocation>
        <location evidence="1">Cell membrane</location>
        <topology evidence="1">Multi-pass membrane protein</topology>
    </subcellularLocation>
</comment>
<dbReference type="PANTHER" id="PTHR40277">
    <property type="entry name" value="BLL5419 PROTEIN"/>
    <property type="match status" value="1"/>
</dbReference>
<protein>
    <submittedName>
        <fullName evidence="8">Uncharacterized membrane protein YbhN (UPF0104 family)</fullName>
    </submittedName>
</protein>
<name>A0A3N2H7A4_9PSEU</name>
<dbReference type="EMBL" id="RKHY01000001">
    <property type="protein sequence ID" value="ROS44777.1"/>
    <property type="molecule type" value="Genomic_DNA"/>
</dbReference>
<keyword evidence="9" id="KW-1185">Reference proteome</keyword>
<feature type="transmembrane region" description="Helical" evidence="7">
    <location>
        <begin position="234"/>
        <end position="251"/>
    </location>
</feature>
<comment type="caution">
    <text evidence="8">The sequence shown here is derived from an EMBL/GenBank/DDBJ whole genome shotgun (WGS) entry which is preliminary data.</text>
</comment>
<keyword evidence="2" id="KW-1003">Cell membrane</keyword>
<feature type="transmembrane region" description="Helical" evidence="7">
    <location>
        <begin position="200"/>
        <end position="222"/>
    </location>
</feature>
<dbReference type="Pfam" id="PF03706">
    <property type="entry name" value="LPG_synthase_TM"/>
    <property type="match status" value="1"/>
</dbReference>
<evidence type="ECO:0000313" key="8">
    <source>
        <dbReference type="EMBL" id="ROS44777.1"/>
    </source>
</evidence>
<evidence type="ECO:0000256" key="5">
    <source>
        <dbReference type="ARBA" id="ARBA00023136"/>
    </source>
</evidence>
<gene>
    <name evidence="8" type="ORF">EDD35_7228</name>
</gene>
<reference evidence="8 9" key="1">
    <citation type="submission" date="2018-11" db="EMBL/GenBank/DDBJ databases">
        <title>Sequencing the genomes of 1000 actinobacteria strains.</title>
        <authorList>
            <person name="Klenk H.-P."/>
        </authorList>
    </citation>
    <scope>NUCLEOTIDE SEQUENCE [LARGE SCALE GENOMIC DNA]</scope>
    <source>
        <strain evidence="8 9">DSM 44348</strain>
    </source>
</reference>
<accession>A0A3N2H7A4</accession>
<dbReference type="GO" id="GO:0005886">
    <property type="term" value="C:plasma membrane"/>
    <property type="evidence" value="ECO:0007669"/>
    <property type="project" value="UniProtKB-SubCell"/>
</dbReference>
<feature type="compositionally biased region" description="Low complexity" evidence="6">
    <location>
        <begin position="302"/>
        <end position="312"/>
    </location>
</feature>
<proteinExistence type="predicted"/>
<evidence type="ECO:0000313" key="9">
    <source>
        <dbReference type="Proteomes" id="UP000274843"/>
    </source>
</evidence>
<evidence type="ECO:0000256" key="1">
    <source>
        <dbReference type="ARBA" id="ARBA00004651"/>
    </source>
</evidence>
<organism evidence="8 9">
    <name type="scientific">Amycolatopsis thermoflava</name>
    <dbReference type="NCBI Taxonomy" id="84480"/>
    <lineage>
        <taxon>Bacteria</taxon>
        <taxon>Bacillati</taxon>
        <taxon>Actinomycetota</taxon>
        <taxon>Actinomycetes</taxon>
        <taxon>Pseudonocardiales</taxon>
        <taxon>Pseudonocardiaceae</taxon>
        <taxon>Amycolatopsis</taxon>
        <taxon>Amycolatopsis methanolica group</taxon>
    </lineage>
</organism>
<evidence type="ECO:0000256" key="4">
    <source>
        <dbReference type="ARBA" id="ARBA00022989"/>
    </source>
</evidence>
<dbReference type="AlphaFoldDB" id="A0A3N2H7A4"/>
<evidence type="ECO:0000256" key="7">
    <source>
        <dbReference type="SAM" id="Phobius"/>
    </source>
</evidence>
<keyword evidence="3 7" id="KW-0812">Transmembrane</keyword>
<keyword evidence="4 7" id="KW-1133">Transmembrane helix</keyword>
<evidence type="ECO:0000256" key="3">
    <source>
        <dbReference type="ARBA" id="ARBA00022692"/>
    </source>
</evidence>